<feature type="compositionally biased region" description="Basic and acidic residues" evidence="1">
    <location>
        <begin position="278"/>
        <end position="292"/>
    </location>
</feature>
<protein>
    <submittedName>
        <fullName evidence="2">T121.1</fullName>
    </submittedName>
</protein>
<feature type="compositionally biased region" description="Polar residues" evidence="1">
    <location>
        <begin position="262"/>
        <end position="271"/>
    </location>
</feature>
<reference evidence="2 3" key="1">
    <citation type="journal article" date="2001" name="J. Virol.">
        <title>Analysis and characterization of the complete genome of tupaia (tree shrew) herpesvirus.</title>
        <authorList>
            <person name="Bahr U."/>
            <person name="Darai G."/>
        </authorList>
    </citation>
    <scope>NUCLEOTIDE SEQUENCE [LARGE SCALE GENOMIC DNA]</scope>
    <source>
        <strain evidence="2">2</strain>
    </source>
</reference>
<accession>Q91TH9</accession>
<feature type="region of interest" description="Disordered" evidence="1">
    <location>
        <begin position="364"/>
        <end position="389"/>
    </location>
</feature>
<evidence type="ECO:0000313" key="3">
    <source>
        <dbReference type="Proteomes" id="UP000137095"/>
    </source>
</evidence>
<feature type="compositionally biased region" description="Basic and acidic residues" evidence="1">
    <location>
        <begin position="63"/>
        <end position="84"/>
    </location>
</feature>
<organism evidence="2 3">
    <name type="scientific">Tupaiid herpesvirus 1 (strain 1)</name>
    <name type="common">TuHV-1</name>
    <name type="synonym">Herpesvirus tupaia (strain 1)</name>
    <dbReference type="NCBI Taxonomy" id="10397"/>
    <lineage>
        <taxon>Viruses</taxon>
        <taxon>Duplodnaviria</taxon>
        <taxon>Heunggongvirae</taxon>
        <taxon>Peploviricota</taxon>
        <taxon>Herviviricetes</taxon>
        <taxon>Herpesvirales</taxon>
        <taxon>Orthoherpesviridae</taxon>
        <taxon>Betaherpesvirinae</taxon>
        <taxon>Quwivirus</taxon>
        <taxon>Quwivirus tupaiidbeta1</taxon>
    </lineage>
</organism>
<dbReference type="KEGG" id="vg:921102"/>
<proteinExistence type="predicted"/>
<evidence type="ECO:0000313" key="2">
    <source>
        <dbReference type="EMBL" id="AAK57168.1"/>
    </source>
</evidence>
<dbReference type="EMBL" id="AF281817">
    <property type="protein sequence ID" value="AAK57168.1"/>
    <property type="molecule type" value="Genomic_DNA"/>
</dbReference>
<dbReference type="RefSeq" id="NP_116473.1">
    <property type="nucleotide sequence ID" value="NC_002794.1"/>
</dbReference>
<dbReference type="GeneID" id="921102"/>
<feature type="region of interest" description="Disordered" evidence="1">
    <location>
        <begin position="182"/>
        <end position="344"/>
    </location>
</feature>
<evidence type="ECO:0000256" key="1">
    <source>
        <dbReference type="SAM" id="MobiDB-lite"/>
    </source>
</evidence>
<feature type="region of interest" description="Disordered" evidence="1">
    <location>
        <begin position="1"/>
        <end position="122"/>
    </location>
</feature>
<feature type="compositionally biased region" description="Low complexity" evidence="1">
    <location>
        <begin position="33"/>
        <end position="50"/>
    </location>
</feature>
<feature type="compositionally biased region" description="Gly residues" evidence="1">
    <location>
        <begin position="326"/>
        <end position="337"/>
    </location>
</feature>
<name>Q91TH9_TUHV1</name>
<feature type="compositionally biased region" description="Basic and acidic residues" evidence="1">
    <location>
        <begin position="8"/>
        <end position="31"/>
    </location>
</feature>
<dbReference type="Proteomes" id="UP000137095">
    <property type="component" value="Segment"/>
</dbReference>
<feature type="compositionally biased region" description="Basic residues" evidence="1">
    <location>
        <begin position="308"/>
        <end position="317"/>
    </location>
</feature>
<feature type="compositionally biased region" description="Basic and acidic residues" evidence="1">
    <location>
        <begin position="216"/>
        <end position="228"/>
    </location>
</feature>
<organismHost>
    <name type="scientific">Tupaia belangeri</name>
    <name type="common">Common tree shrew</name>
    <name type="synonym">Tupaia glis belangeri</name>
    <dbReference type="NCBI Taxonomy" id="37347"/>
</organismHost>
<sequence>MTRRTPSRSREQRSPRRQEQRDRRRESDRRRGAGVSVPGPVSGPVAVPGALATARFGRPARLPRVDGGESAVAERRHERRERGPPPRTASAARRSTRSPAEHREDHGPLGPFRALGDSGDVDSDRQHAAVRLLGVVEVADHVFAPKATPRLDADAPAEHLGRGRAGGLRLLCRRRVALGRPAGRDADVSEAQVQAAGLDDGPDGTVVPEPIVVVTRPDREDKAGALRQDRRRRKDRQQPVGPALADRARCNGHSGRSERLRSGSTRTNGGTACTPRRCRADSRRTTGRRSENRVAAAATRRWGGGGGGRRRRPGPSRRRPEPPGWLRGGESGVGRPGACGSARSSARCSLRNGLPSTGVAAARARTAAGRTGRRPLPVLGVLPGRRSCR</sequence>
<keyword evidence="3" id="KW-1185">Reference proteome</keyword>